<name>A0A7W5ZYV6_9SPHN</name>
<gene>
    <name evidence="2" type="ORF">GGQ88_003340</name>
</gene>
<organism evidence="2 3">
    <name type="scientific">Novosphingobium hassiacum</name>
    <dbReference type="NCBI Taxonomy" id="173676"/>
    <lineage>
        <taxon>Bacteria</taxon>
        <taxon>Pseudomonadati</taxon>
        <taxon>Pseudomonadota</taxon>
        <taxon>Alphaproteobacteria</taxon>
        <taxon>Sphingomonadales</taxon>
        <taxon>Sphingomonadaceae</taxon>
        <taxon>Novosphingobium</taxon>
    </lineage>
</organism>
<comment type="caution">
    <text evidence="2">The sequence shown here is derived from an EMBL/GenBank/DDBJ whole genome shotgun (WGS) entry which is preliminary data.</text>
</comment>
<dbReference type="AlphaFoldDB" id="A0A7W5ZYV6"/>
<evidence type="ECO:0000313" key="3">
    <source>
        <dbReference type="Proteomes" id="UP000562395"/>
    </source>
</evidence>
<proteinExistence type="predicted"/>
<evidence type="ECO:0000313" key="2">
    <source>
        <dbReference type="EMBL" id="MBB3862046.1"/>
    </source>
</evidence>
<accession>A0A7W5ZYV6</accession>
<evidence type="ECO:0000256" key="1">
    <source>
        <dbReference type="SAM" id="MobiDB-lite"/>
    </source>
</evidence>
<dbReference type="EMBL" id="JACICY010000009">
    <property type="protein sequence ID" value="MBB3862046.1"/>
    <property type="molecule type" value="Genomic_DNA"/>
</dbReference>
<feature type="compositionally biased region" description="Basic and acidic residues" evidence="1">
    <location>
        <begin position="1"/>
        <end position="18"/>
    </location>
</feature>
<dbReference type="Proteomes" id="UP000562395">
    <property type="component" value="Unassembled WGS sequence"/>
</dbReference>
<feature type="region of interest" description="Disordered" evidence="1">
    <location>
        <begin position="1"/>
        <end position="26"/>
    </location>
</feature>
<reference evidence="2 3" key="1">
    <citation type="submission" date="2020-08" db="EMBL/GenBank/DDBJ databases">
        <title>Genomic Encyclopedia of Type Strains, Phase IV (KMG-IV): sequencing the most valuable type-strain genomes for metagenomic binning, comparative biology and taxonomic classification.</title>
        <authorList>
            <person name="Goeker M."/>
        </authorList>
    </citation>
    <scope>NUCLEOTIDE SEQUENCE [LARGE SCALE GENOMIC DNA]</scope>
    <source>
        <strain evidence="2 3">DSM 14552</strain>
    </source>
</reference>
<sequence length="47" mass="5349">MQSGQNDRKENCKTDQDATHGLASNSQEARWQITLFHAAETDLFRPT</sequence>
<protein>
    <submittedName>
        <fullName evidence="2">Uncharacterized protein</fullName>
    </submittedName>
</protein>
<keyword evidence="3" id="KW-1185">Reference proteome</keyword>